<evidence type="ECO:0000256" key="1">
    <source>
        <dbReference type="ARBA" id="ARBA00000642"/>
    </source>
</evidence>
<evidence type="ECO:0000313" key="20">
    <source>
        <dbReference type="Proteomes" id="UP001143400"/>
    </source>
</evidence>
<reference evidence="18 19" key="2">
    <citation type="submission" date="2021-01" db="EMBL/GenBank/DDBJ databases">
        <title>Genomic Encyclopedia of Type Strains, Phase IV (KMG-IV): sequencing the most valuable type-strain genomes for metagenomic binning, comparative biology and taxonomic classification.</title>
        <authorList>
            <person name="Goeker M."/>
        </authorList>
    </citation>
    <scope>NUCLEOTIDE SEQUENCE [LARGE SCALE GENOMIC DNA]</scope>
    <source>
        <strain evidence="18 19">DSM 6130</strain>
    </source>
</reference>
<comment type="subcellular location">
    <subcellularLocation>
        <location evidence="13">Cytoplasm</location>
    </subcellularLocation>
</comment>
<evidence type="ECO:0000256" key="6">
    <source>
        <dbReference type="ARBA" id="ARBA00016471"/>
    </source>
</evidence>
<dbReference type="GO" id="GO:0006094">
    <property type="term" value="P:gluconeogenesis"/>
    <property type="evidence" value="ECO:0007669"/>
    <property type="project" value="TreeGrafter"/>
</dbReference>
<keyword evidence="19" id="KW-1185">Reference proteome</keyword>
<evidence type="ECO:0000256" key="16">
    <source>
        <dbReference type="RuleBase" id="RU000532"/>
    </source>
</evidence>
<name>A0A9W6IX69_9HYPH</name>
<feature type="binding site" evidence="13 14">
    <location>
        <begin position="60"/>
        <end position="63"/>
    </location>
    <ligand>
        <name>substrate</name>
    </ligand>
</feature>
<keyword evidence="11 13" id="KW-0067">ATP-binding</keyword>
<feature type="binding site" evidence="13 15">
    <location>
        <position position="324"/>
    </location>
    <ligand>
        <name>ATP</name>
        <dbReference type="ChEBI" id="CHEBI:30616"/>
    </ligand>
</feature>
<comment type="subunit">
    <text evidence="4 13">Monomer.</text>
</comment>
<dbReference type="PANTHER" id="PTHR11406:SF23">
    <property type="entry name" value="PHOSPHOGLYCERATE KINASE 1, CHLOROPLASTIC-RELATED"/>
    <property type="match status" value="1"/>
</dbReference>
<organism evidence="17 20">
    <name type="scientific">Methylopila capsulata</name>
    <dbReference type="NCBI Taxonomy" id="61654"/>
    <lineage>
        <taxon>Bacteria</taxon>
        <taxon>Pseudomonadati</taxon>
        <taxon>Pseudomonadota</taxon>
        <taxon>Alphaproteobacteria</taxon>
        <taxon>Hyphomicrobiales</taxon>
        <taxon>Methylopilaceae</taxon>
        <taxon>Methylopila</taxon>
    </lineage>
</organism>
<evidence type="ECO:0000256" key="7">
    <source>
        <dbReference type="ARBA" id="ARBA00022490"/>
    </source>
</evidence>
<dbReference type="InterPro" id="IPR036043">
    <property type="entry name" value="Phosphoglycerate_kinase_sf"/>
</dbReference>
<dbReference type="PROSITE" id="PS00111">
    <property type="entry name" value="PGLYCERATE_KINASE"/>
    <property type="match status" value="1"/>
</dbReference>
<keyword evidence="8 13" id="KW-0808">Transferase</keyword>
<evidence type="ECO:0000256" key="11">
    <source>
        <dbReference type="ARBA" id="ARBA00022840"/>
    </source>
</evidence>
<dbReference type="GO" id="GO:0005829">
    <property type="term" value="C:cytosol"/>
    <property type="evidence" value="ECO:0007669"/>
    <property type="project" value="TreeGrafter"/>
</dbReference>
<dbReference type="RefSeq" id="WP_204950924.1">
    <property type="nucleotide sequence ID" value="NZ_BSFF01000003.1"/>
</dbReference>
<dbReference type="PIRSF" id="PIRSF000724">
    <property type="entry name" value="Pgk"/>
    <property type="match status" value="1"/>
</dbReference>
<keyword evidence="7 13" id="KW-0963">Cytoplasm</keyword>
<comment type="caution">
    <text evidence="17">The sequence shown here is derived from an EMBL/GenBank/DDBJ whole genome shotgun (WGS) entry which is preliminary data.</text>
</comment>
<comment type="similarity">
    <text evidence="3 13 16">Belongs to the phosphoglycerate kinase family.</text>
</comment>
<dbReference type="GO" id="GO:0043531">
    <property type="term" value="F:ADP binding"/>
    <property type="evidence" value="ECO:0007669"/>
    <property type="project" value="TreeGrafter"/>
</dbReference>
<dbReference type="EC" id="2.7.2.3" evidence="5 13"/>
<comment type="pathway">
    <text evidence="2 13">Carbohydrate degradation; glycolysis; pyruvate from D-glyceraldehyde 3-phosphate: step 2/5.</text>
</comment>
<feature type="binding site" evidence="14">
    <location>
        <position position="119"/>
    </location>
    <ligand>
        <name>(2R)-3-phosphoglycerate</name>
        <dbReference type="ChEBI" id="CHEBI:58272"/>
    </ligand>
</feature>
<feature type="binding site" evidence="13 15">
    <location>
        <position position="202"/>
    </location>
    <ligand>
        <name>ATP</name>
        <dbReference type="ChEBI" id="CHEBI:30616"/>
    </ligand>
</feature>
<dbReference type="PRINTS" id="PR00477">
    <property type="entry name" value="PHGLYCKINASE"/>
</dbReference>
<feature type="binding site" evidence="14">
    <location>
        <position position="37"/>
    </location>
    <ligand>
        <name>(2R)-3-phosphoglycerate</name>
        <dbReference type="ChEBI" id="CHEBI:58272"/>
    </ligand>
</feature>
<feature type="binding site" evidence="13 14">
    <location>
        <begin position="22"/>
        <end position="24"/>
    </location>
    <ligand>
        <name>substrate</name>
    </ligand>
</feature>
<dbReference type="AlphaFoldDB" id="A0A9W6IX69"/>
<feature type="binding site" evidence="13 15">
    <location>
        <begin position="354"/>
        <end position="357"/>
    </location>
    <ligand>
        <name>ATP</name>
        <dbReference type="ChEBI" id="CHEBI:30616"/>
    </ligand>
</feature>
<evidence type="ECO:0000256" key="8">
    <source>
        <dbReference type="ARBA" id="ARBA00022679"/>
    </source>
</evidence>
<evidence type="ECO:0000313" key="19">
    <source>
        <dbReference type="Proteomes" id="UP000758856"/>
    </source>
</evidence>
<evidence type="ECO:0000256" key="9">
    <source>
        <dbReference type="ARBA" id="ARBA00022741"/>
    </source>
</evidence>
<dbReference type="GO" id="GO:0004618">
    <property type="term" value="F:phosphoglycerate kinase activity"/>
    <property type="evidence" value="ECO:0007669"/>
    <property type="project" value="UniProtKB-UniRule"/>
</dbReference>
<dbReference type="GO" id="GO:0006096">
    <property type="term" value="P:glycolytic process"/>
    <property type="evidence" value="ECO:0007669"/>
    <property type="project" value="UniProtKB-UniRule"/>
</dbReference>
<sequence>MTDFKTLDDVDVAGKRVLVRVDLNVPMDGARVTDDTRLRAIQPTLNELAQKGAKTVLLAHFGRPKGKRDDSQSLKVVIPALETALMQDVGFVDDCVGEAAEAAVARMTPGDVLLLENVRFHPGEEKNDPAFAAELAKLGDIYVNDAFSAAHRAHASTEALAKLLPAYAGRSMQAELDALTKALGAPQRPVVAVVGGAKVSTKLDLLGNLVAKVDYLVIGGGMANTFLAADGVDVGKSLCERDLLDTAREITAKAAAAGCRIVLASDGRLSKEFKANAENRVAPVTDVAADEMILDIGPDGVAEVSAVLETAKTLVWNGPFGAFEIAPFDEGTVAVARKAAELTDEGRLLSVAGGGDTVAALNHAGAAESFTYVSTAGGAFLEWLEGKDLPGVKALAATK</sequence>
<dbReference type="PANTHER" id="PTHR11406">
    <property type="entry name" value="PHOSPHOGLYCERATE KINASE"/>
    <property type="match status" value="1"/>
</dbReference>
<dbReference type="Proteomes" id="UP000758856">
    <property type="component" value="Unassembled WGS sequence"/>
</dbReference>
<dbReference type="EMBL" id="BSFF01000003">
    <property type="protein sequence ID" value="GLK56751.1"/>
    <property type="molecule type" value="Genomic_DNA"/>
</dbReference>
<dbReference type="FunFam" id="3.40.50.1260:FF:000031">
    <property type="entry name" value="Phosphoglycerate kinase 1"/>
    <property type="match status" value="1"/>
</dbReference>
<gene>
    <name evidence="13 17" type="primary">pgk</name>
    <name evidence="17" type="ORF">GCM10008170_27700</name>
    <name evidence="18" type="ORF">JOD31_002785</name>
</gene>
<dbReference type="InterPro" id="IPR015911">
    <property type="entry name" value="Phosphoglycerate_kinase_CS"/>
</dbReference>
<dbReference type="Proteomes" id="UP001143400">
    <property type="component" value="Unassembled WGS sequence"/>
</dbReference>
<dbReference type="Pfam" id="PF00162">
    <property type="entry name" value="PGK"/>
    <property type="match status" value="1"/>
</dbReference>
<dbReference type="InterPro" id="IPR015824">
    <property type="entry name" value="Phosphoglycerate_kinase_N"/>
</dbReference>
<dbReference type="Gene3D" id="3.40.50.1260">
    <property type="entry name" value="Phosphoglycerate kinase, N-terminal domain"/>
    <property type="match status" value="2"/>
</dbReference>
<dbReference type="FunFam" id="3.40.50.1260:FF:000006">
    <property type="entry name" value="Phosphoglycerate kinase"/>
    <property type="match status" value="1"/>
</dbReference>
<comment type="catalytic activity">
    <reaction evidence="1 13 16">
        <text>(2R)-3-phosphoglycerate + ATP = (2R)-3-phospho-glyceroyl phosphate + ADP</text>
        <dbReference type="Rhea" id="RHEA:14801"/>
        <dbReference type="ChEBI" id="CHEBI:30616"/>
        <dbReference type="ChEBI" id="CHEBI:57604"/>
        <dbReference type="ChEBI" id="CHEBI:58272"/>
        <dbReference type="ChEBI" id="CHEBI:456216"/>
        <dbReference type="EC" id="2.7.2.3"/>
    </reaction>
</comment>
<keyword evidence="10 13" id="KW-0418">Kinase</keyword>
<feature type="binding site" evidence="13">
    <location>
        <position position="37"/>
    </location>
    <ligand>
        <name>substrate</name>
    </ligand>
</feature>
<dbReference type="EMBL" id="JAFBCY010000003">
    <property type="protein sequence ID" value="MBM7852543.1"/>
    <property type="molecule type" value="Genomic_DNA"/>
</dbReference>
<evidence type="ECO:0000313" key="18">
    <source>
        <dbReference type="EMBL" id="MBM7852543.1"/>
    </source>
</evidence>
<keyword evidence="9 13" id="KW-0547">Nucleotide-binding</keyword>
<evidence type="ECO:0000256" key="13">
    <source>
        <dbReference type="HAMAP-Rule" id="MF_00145"/>
    </source>
</evidence>
<dbReference type="SUPFAM" id="SSF53748">
    <property type="entry name" value="Phosphoglycerate kinase"/>
    <property type="match status" value="1"/>
</dbReference>
<evidence type="ECO:0000256" key="4">
    <source>
        <dbReference type="ARBA" id="ARBA00011245"/>
    </source>
</evidence>
<evidence type="ECO:0000313" key="17">
    <source>
        <dbReference type="EMBL" id="GLK56751.1"/>
    </source>
</evidence>
<feature type="binding site" evidence="13">
    <location>
        <position position="152"/>
    </location>
    <ligand>
        <name>substrate</name>
    </ligand>
</feature>
<feature type="binding site" evidence="13">
    <location>
        <position position="119"/>
    </location>
    <ligand>
        <name>substrate</name>
    </ligand>
</feature>
<evidence type="ECO:0000256" key="15">
    <source>
        <dbReference type="PIRSR" id="PIRSR000724-2"/>
    </source>
</evidence>
<proteinExistence type="inferred from homology"/>
<keyword evidence="12 13" id="KW-0324">Glycolysis</keyword>
<evidence type="ECO:0000256" key="5">
    <source>
        <dbReference type="ARBA" id="ARBA00013061"/>
    </source>
</evidence>
<evidence type="ECO:0000256" key="10">
    <source>
        <dbReference type="ARBA" id="ARBA00022777"/>
    </source>
</evidence>
<evidence type="ECO:0000256" key="3">
    <source>
        <dbReference type="ARBA" id="ARBA00008982"/>
    </source>
</evidence>
<accession>A0A9W6IX69</accession>
<dbReference type="HAMAP" id="MF_00145">
    <property type="entry name" value="Phosphoglyc_kinase"/>
    <property type="match status" value="1"/>
</dbReference>
<comment type="caution">
    <text evidence="13">Lacks conserved residue(s) required for the propagation of feature annotation.</text>
</comment>
<protein>
    <recommendedName>
        <fullName evidence="6 13">Phosphoglycerate kinase</fullName>
        <ecNumber evidence="5 13">2.7.2.3</ecNumber>
    </recommendedName>
</protein>
<dbReference type="InterPro" id="IPR001576">
    <property type="entry name" value="Phosphoglycerate_kinase"/>
</dbReference>
<dbReference type="GO" id="GO:0005524">
    <property type="term" value="F:ATP binding"/>
    <property type="evidence" value="ECO:0007669"/>
    <property type="project" value="UniProtKB-KW"/>
</dbReference>
<evidence type="ECO:0000256" key="12">
    <source>
        <dbReference type="ARBA" id="ARBA00023152"/>
    </source>
</evidence>
<reference evidence="17" key="1">
    <citation type="journal article" date="2014" name="Int. J. Syst. Evol. Microbiol.">
        <title>Complete genome sequence of Corynebacterium casei LMG S-19264T (=DSM 44701T), isolated from a smear-ripened cheese.</title>
        <authorList>
            <consortium name="US DOE Joint Genome Institute (JGI-PGF)"/>
            <person name="Walter F."/>
            <person name="Albersmeier A."/>
            <person name="Kalinowski J."/>
            <person name="Ruckert C."/>
        </authorList>
    </citation>
    <scope>NUCLEOTIDE SEQUENCE</scope>
    <source>
        <strain evidence="17">VKM B-1606</strain>
    </source>
</reference>
<reference evidence="17" key="3">
    <citation type="submission" date="2023-01" db="EMBL/GenBank/DDBJ databases">
        <authorList>
            <person name="Sun Q."/>
            <person name="Evtushenko L."/>
        </authorList>
    </citation>
    <scope>NUCLEOTIDE SEQUENCE</scope>
    <source>
        <strain evidence="17">VKM B-1606</strain>
    </source>
</reference>
<feature type="binding site" evidence="14">
    <location>
        <position position="152"/>
    </location>
    <ligand>
        <name>(2R)-3-phosphoglycerate</name>
        <dbReference type="ChEBI" id="CHEBI:58272"/>
    </ligand>
</feature>
<evidence type="ECO:0000256" key="14">
    <source>
        <dbReference type="PIRSR" id="PIRSR000724-1"/>
    </source>
</evidence>
<evidence type="ECO:0000256" key="2">
    <source>
        <dbReference type="ARBA" id="ARBA00004838"/>
    </source>
</evidence>